<gene>
    <name evidence="4" type="ORF">SAMN02745165_00565</name>
</gene>
<name>A0A1M6CL95_MALRU</name>
<dbReference type="STRING" id="1122189.SAMN02745165_00565"/>
<keyword evidence="2" id="KW-1133">Transmembrane helix</keyword>
<organism evidence="4 5">
    <name type="scientific">Malonomonas rubra DSM 5091</name>
    <dbReference type="NCBI Taxonomy" id="1122189"/>
    <lineage>
        <taxon>Bacteria</taxon>
        <taxon>Pseudomonadati</taxon>
        <taxon>Thermodesulfobacteriota</taxon>
        <taxon>Desulfuromonadia</taxon>
        <taxon>Desulfuromonadales</taxon>
        <taxon>Geopsychrobacteraceae</taxon>
        <taxon>Malonomonas</taxon>
    </lineage>
</organism>
<dbReference type="InterPro" id="IPR036680">
    <property type="entry name" value="SPOR-like_sf"/>
</dbReference>
<dbReference type="OrthoDB" id="5398313at2"/>
<feature type="region of interest" description="Disordered" evidence="1">
    <location>
        <begin position="1"/>
        <end position="34"/>
    </location>
</feature>
<evidence type="ECO:0000256" key="1">
    <source>
        <dbReference type="SAM" id="MobiDB-lite"/>
    </source>
</evidence>
<dbReference type="Gene3D" id="3.30.70.1070">
    <property type="entry name" value="Sporulation related repeat"/>
    <property type="match status" value="1"/>
</dbReference>
<evidence type="ECO:0000259" key="3">
    <source>
        <dbReference type="PROSITE" id="PS51724"/>
    </source>
</evidence>
<evidence type="ECO:0000256" key="2">
    <source>
        <dbReference type="SAM" id="Phobius"/>
    </source>
</evidence>
<sequence>MADRDELSTENVEKTTAETPEETASNIAENGDIAGDGVGSGEIRAVQKQQRSGNAALLLGLLLLVALIGGAYFLVQSNVSSRTPQLSGDGPKRYSIDKVEEEVVDVPAVAAVEVVSVEKQPAAAKEPKKEAKPEPVAKPVVATKPATEKPQEKAVVAGPLYRVHVGPFLYVNDTKRAEEKLRKLGYQSEKIDGRGSVTMYRLLEGRYPADEARAKLPQVKMLAGDAFLLPEGGNLAIYVGSFSDQKRAEEYQKFLLKKGLNVTTVASDIEMNGKMFIVGEAVQAQARKIAAKLTDAGFKAVVVSK</sequence>
<feature type="domain" description="SPOR" evidence="3">
    <location>
        <begin position="229"/>
        <end position="305"/>
    </location>
</feature>
<accession>A0A1M6CL95</accession>
<keyword evidence="2" id="KW-0812">Transmembrane</keyword>
<dbReference type="SUPFAM" id="SSF110997">
    <property type="entry name" value="Sporulation related repeat"/>
    <property type="match status" value="1"/>
</dbReference>
<dbReference type="EMBL" id="FQZT01000001">
    <property type="protein sequence ID" value="SHI61812.1"/>
    <property type="molecule type" value="Genomic_DNA"/>
</dbReference>
<evidence type="ECO:0000313" key="4">
    <source>
        <dbReference type="EMBL" id="SHI61812.1"/>
    </source>
</evidence>
<dbReference type="InterPro" id="IPR007730">
    <property type="entry name" value="SPOR-like_dom"/>
</dbReference>
<keyword evidence="2" id="KW-0472">Membrane</keyword>
<dbReference type="Proteomes" id="UP000184171">
    <property type="component" value="Unassembled WGS sequence"/>
</dbReference>
<dbReference type="Pfam" id="PF05036">
    <property type="entry name" value="SPOR"/>
    <property type="match status" value="1"/>
</dbReference>
<dbReference type="RefSeq" id="WP_072905298.1">
    <property type="nucleotide sequence ID" value="NZ_FQZT01000001.1"/>
</dbReference>
<proteinExistence type="predicted"/>
<reference evidence="4 5" key="1">
    <citation type="submission" date="2016-11" db="EMBL/GenBank/DDBJ databases">
        <authorList>
            <person name="Jaros S."/>
            <person name="Januszkiewicz K."/>
            <person name="Wedrychowicz H."/>
        </authorList>
    </citation>
    <scope>NUCLEOTIDE SEQUENCE [LARGE SCALE GENOMIC DNA]</scope>
    <source>
        <strain evidence="4 5">DSM 5091</strain>
    </source>
</reference>
<evidence type="ECO:0000313" key="5">
    <source>
        <dbReference type="Proteomes" id="UP000184171"/>
    </source>
</evidence>
<dbReference type="AlphaFoldDB" id="A0A1M6CL95"/>
<keyword evidence="5" id="KW-1185">Reference proteome</keyword>
<feature type="transmembrane region" description="Helical" evidence="2">
    <location>
        <begin position="55"/>
        <end position="75"/>
    </location>
</feature>
<dbReference type="PROSITE" id="PS51724">
    <property type="entry name" value="SPOR"/>
    <property type="match status" value="1"/>
</dbReference>
<feature type="compositionally biased region" description="Basic and acidic residues" evidence="1">
    <location>
        <begin position="1"/>
        <end position="16"/>
    </location>
</feature>
<dbReference type="GO" id="GO:0042834">
    <property type="term" value="F:peptidoglycan binding"/>
    <property type="evidence" value="ECO:0007669"/>
    <property type="project" value="InterPro"/>
</dbReference>
<protein>
    <submittedName>
        <fullName evidence="4">Sporulation related domain-containing protein</fullName>
    </submittedName>
</protein>